<feature type="region of interest" description="Disordered" evidence="1">
    <location>
        <begin position="37"/>
        <end position="59"/>
    </location>
</feature>
<proteinExistence type="predicted"/>
<evidence type="ECO:0000313" key="4">
    <source>
        <dbReference type="Proteomes" id="UP000268192"/>
    </source>
</evidence>
<accession>A0A3Q8XM09</accession>
<gene>
    <name evidence="3" type="ORF">D5400_04860</name>
</gene>
<protein>
    <submittedName>
        <fullName evidence="3">Uncharacterized protein</fullName>
    </submittedName>
</protein>
<keyword evidence="2" id="KW-0812">Transmembrane</keyword>
<reference evidence="3 4" key="1">
    <citation type="submission" date="2018-09" db="EMBL/GenBank/DDBJ databases">
        <title>Marinorhizobium profundi gen. nov., sp. nov., isolated from a deep-sea sediment sample from the New Britain Trench and proposal of Marinorhizobiaceae fam. nov. in the order Rhizobiales of the class Alphaproteobacteria.</title>
        <authorList>
            <person name="Cao J."/>
        </authorList>
    </citation>
    <scope>NUCLEOTIDE SEQUENCE [LARGE SCALE GENOMIC DNA]</scope>
    <source>
        <strain evidence="3 4">WS11</strain>
    </source>
</reference>
<keyword evidence="2" id="KW-0472">Membrane</keyword>
<evidence type="ECO:0000313" key="3">
    <source>
        <dbReference type="EMBL" id="AZN70694.1"/>
    </source>
</evidence>
<organism evidence="3 4">
    <name type="scientific">Georhizobium profundi</name>
    <dbReference type="NCBI Taxonomy" id="2341112"/>
    <lineage>
        <taxon>Bacteria</taxon>
        <taxon>Pseudomonadati</taxon>
        <taxon>Pseudomonadota</taxon>
        <taxon>Alphaproteobacteria</taxon>
        <taxon>Hyphomicrobiales</taxon>
        <taxon>Rhizobiaceae</taxon>
        <taxon>Georhizobium</taxon>
    </lineage>
</organism>
<dbReference type="EMBL" id="CP032509">
    <property type="protein sequence ID" value="AZN70694.1"/>
    <property type="molecule type" value="Genomic_DNA"/>
</dbReference>
<name>A0A3Q8XM09_9HYPH</name>
<dbReference type="KEGG" id="abaw:D5400_04860"/>
<feature type="transmembrane region" description="Helical" evidence="2">
    <location>
        <begin position="6"/>
        <end position="26"/>
    </location>
</feature>
<dbReference type="Proteomes" id="UP000268192">
    <property type="component" value="Chromosome"/>
</dbReference>
<dbReference type="AlphaFoldDB" id="A0A3Q8XM09"/>
<evidence type="ECO:0000256" key="2">
    <source>
        <dbReference type="SAM" id="Phobius"/>
    </source>
</evidence>
<evidence type="ECO:0000256" key="1">
    <source>
        <dbReference type="SAM" id="MobiDB-lite"/>
    </source>
</evidence>
<sequence>MSPGWIIFAELTLVLGLALFFGFRELRNLRRYDRERAEAAKKQSTESRHPEGEHGLDDR</sequence>
<keyword evidence="2" id="KW-1133">Transmembrane helix</keyword>
<keyword evidence="4" id="KW-1185">Reference proteome</keyword>